<gene>
    <name evidence="1" type="ORF">BDM02DRAFT_3113743</name>
</gene>
<evidence type="ECO:0000313" key="2">
    <source>
        <dbReference type="Proteomes" id="UP000886501"/>
    </source>
</evidence>
<reference evidence="1" key="2">
    <citation type="journal article" date="2020" name="Nat. Commun.">
        <title>Large-scale genome sequencing of mycorrhizal fungi provides insights into the early evolution of symbiotic traits.</title>
        <authorList>
            <person name="Miyauchi S."/>
            <person name="Kiss E."/>
            <person name="Kuo A."/>
            <person name="Drula E."/>
            <person name="Kohler A."/>
            <person name="Sanchez-Garcia M."/>
            <person name="Morin E."/>
            <person name="Andreopoulos B."/>
            <person name="Barry K.W."/>
            <person name="Bonito G."/>
            <person name="Buee M."/>
            <person name="Carver A."/>
            <person name="Chen C."/>
            <person name="Cichocki N."/>
            <person name="Clum A."/>
            <person name="Culley D."/>
            <person name="Crous P.W."/>
            <person name="Fauchery L."/>
            <person name="Girlanda M."/>
            <person name="Hayes R.D."/>
            <person name="Keri Z."/>
            <person name="LaButti K."/>
            <person name="Lipzen A."/>
            <person name="Lombard V."/>
            <person name="Magnuson J."/>
            <person name="Maillard F."/>
            <person name="Murat C."/>
            <person name="Nolan M."/>
            <person name="Ohm R.A."/>
            <person name="Pangilinan J."/>
            <person name="Pereira M.F."/>
            <person name="Perotto S."/>
            <person name="Peter M."/>
            <person name="Pfister S."/>
            <person name="Riley R."/>
            <person name="Sitrit Y."/>
            <person name="Stielow J.B."/>
            <person name="Szollosi G."/>
            <person name="Zifcakova L."/>
            <person name="Stursova M."/>
            <person name="Spatafora J.W."/>
            <person name="Tedersoo L."/>
            <person name="Vaario L.M."/>
            <person name="Yamada A."/>
            <person name="Yan M."/>
            <person name="Wang P."/>
            <person name="Xu J."/>
            <person name="Bruns T."/>
            <person name="Baldrian P."/>
            <person name="Vilgalys R."/>
            <person name="Dunand C."/>
            <person name="Henrissat B."/>
            <person name="Grigoriev I.V."/>
            <person name="Hibbett D."/>
            <person name="Nagy L.G."/>
            <person name="Martin F.M."/>
        </authorList>
    </citation>
    <scope>NUCLEOTIDE SEQUENCE</scope>
    <source>
        <strain evidence="1">P2</strain>
    </source>
</reference>
<sequence length="77" mass="8875">MTDVKYSIQNSKSNECQAEACDLQACLKKNTYNPSKCDIQLRKLYECCGRMYDRTKDGESTACPIPSVVRRWLKLHP</sequence>
<reference evidence="1" key="1">
    <citation type="submission" date="2019-10" db="EMBL/GenBank/DDBJ databases">
        <authorList>
            <consortium name="DOE Joint Genome Institute"/>
            <person name="Kuo A."/>
            <person name="Miyauchi S."/>
            <person name="Kiss E."/>
            <person name="Drula E."/>
            <person name="Kohler A."/>
            <person name="Sanchez-Garcia M."/>
            <person name="Andreopoulos B."/>
            <person name="Barry K.W."/>
            <person name="Bonito G."/>
            <person name="Buee M."/>
            <person name="Carver A."/>
            <person name="Chen C."/>
            <person name="Cichocki N."/>
            <person name="Clum A."/>
            <person name="Culley D."/>
            <person name="Crous P.W."/>
            <person name="Fauchery L."/>
            <person name="Girlanda M."/>
            <person name="Hayes R."/>
            <person name="Keri Z."/>
            <person name="Labutti K."/>
            <person name="Lipzen A."/>
            <person name="Lombard V."/>
            <person name="Magnuson J."/>
            <person name="Maillard F."/>
            <person name="Morin E."/>
            <person name="Murat C."/>
            <person name="Nolan M."/>
            <person name="Ohm R."/>
            <person name="Pangilinan J."/>
            <person name="Pereira M."/>
            <person name="Perotto S."/>
            <person name="Peter M."/>
            <person name="Riley R."/>
            <person name="Sitrit Y."/>
            <person name="Stielow B."/>
            <person name="Szollosi G."/>
            <person name="Zifcakova L."/>
            <person name="Stursova M."/>
            <person name="Spatafora J.W."/>
            <person name="Tedersoo L."/>
            <person name="Vaario L.-M."/>
            <person name="Yamada A."/>
            <person name="Yan M."/>
            <person name="Wang P."/>
            <person name="Xu J."/>
            <person name="Bruns T."/>
            <person name="Baldrian P."/>
            <person name="Vilgalys R."/>
            <person name="Henrissat B."/>
            <person name="Grigoriev I.V."/>
            <person name="Hibbett D."/>
            <person name="Nagy L.G."/>
            <person name="Martin F.M."/>
        </authorList>
    </citation>
    <scope>NUCLEOTIDE SEQUENCE</scope>
    <source>
        <strain evidence="1">P2</strain>
    </source>
</reference>
<evidence type="ECO:0000313" key="1">
    <source>
        <dbReference type="EMBL" id="KAF9649513.1"/>
    </source>
</evidence>
<keyword evidence="2" id="KW-1185">Reference proteome</keyword>
<name>A0ACB6ZJF9_THEGA</name>
<dbReference type="Proteomes" id="UP000886501">
    <property type="component" value="Unassembled WGS sequence"/>
</dbReference>
<proteinExistence type="predicted"/>
<comment type="caution">
    <text evidence="1">The sequence shown here is derived from an EMBL/GenBank/DDBJ whole genome shotgun (WGS) entry which is preliminary data.</text>
</comment>
<protein>
    <submittedName>
        <fullName evidence="1">DUF1903-domain-containing protein</fullName>
    </submittedName>
</protein>
<dbReference type="EMBL" id="MU117997">
    <property type="protein sequence ID" value="KAF9649513.1"/>
    <property type="molecule type" value="Genomic_DNA"/>
</dbReference>
<accession>A0ACB6ZJF9</accession>
<organism evidence="1 2">
    <name type="scientific">Thelephora ganbajun</name>
    <name type="common">Ganba fungus</name>
    <dbReference type="NCBI Taxonomy" id="370292"/>
    <lineage>
        <taxon>Eukaryota</taxon>
        <taxon>Fungi</taxon>
        <taxon>Dikarya</taxon>
        <taxon>Basidiomycota</taxon>
        <taxon>Agaricomycotina</taxon>
        <taxon>Agaricomycetes</taxon>
        <taxon>Thelephorales</taxon>
        <taxon>Thelephoraceae</taxon>
        <taxon>Thelephora</taxon>
    </lineage>
</organism>